<feature type="compositionally biased region" description="Low complexity" evidence="1">
    <location>
        <begin position="1787"/>
        <end position="1805"/>
    </location>
</feature>
<feature type="compositionally biased region" description="Polar residues" evidence="1">
    <location>
        <begin position="987"/>
        <end position="1012"/>
    </location>
</feature>
<protein>
    <submittedName>
        <fullName evidence="6">Treslin</fullName>
    </submittedName>
</protein>
<feature type="domain" description="Treslin N-terminal" evidence="3">
    <location>
        <begin position="6"/>
        <end position="202"/>
    </location>
</feature>
<keyword evidence="5" id="KW-1185">Reference proteome</keyword>
<feature type="region of interest" description="Disordered" evidence="1">
    <location>
        <begin position="1127"/>
        <end position="1282"/>
    </location>
</feature>
<dbReference type="GO" id="GO:0010212">
    <property type="term" value="P:response to ionizing radiation"/>
    <property type="evidence" value="ECO:0007669"/>
    <property type="project" value="InterPro"/>
</dbReference>
<feature type="compositionally biased region" description="Low complexity" evidence="1">
    <location>
        <begin position="1177"/>
        <end position="1194"/>
    </location>
</feature>
<dbReference type="KEGG" id="pvp:105305206"/>
<feature type="domain" description="Treslin M" evidence="2">
    <location>
        <begin position="281"/>
        <end position="424"/>
    </location>
</feature>
<evidence type="ECO:0000259" key="4">
    <source>
        <dbReference type="Pfam" id="PF21855"/>
    </source>
</evidence>
<feature type="compositionally biased region" description="Polar residues" evidence="1">
    <location>
        <begin position="1058"/>
        <end position="1070"/>
    </location>
</feature>
<feature type="compositionally biased region" description="Polar residues" evidence="1">
    <location>
        <begin position="1313"/>
        <end position="1322"/>
    </location>
</feature>
<dbReference type="InterPro" id="IPR032746">
    <property type="entry name" value="Treslin_M"/>
</dbReference>
<feature type="region of interest" description="Disordered" evidence="1">
    <location>
        <begin position="1046"/>
        <end position="1089"/>
    </location>
</feature>
<feature type="compositionally biased region" description="Pro residues" evidence="1">
    <location>
        <begin position="1426"/>
        <end position="1443"/>
    </location>
</feature>
<dbReference type="GO" id="GO:0007095">
    <property type="term" value="P:mitotic G2 DNA damage checkpoint signaling"/>
    <property type="evidence" value="ECO:0007669"/>
    <property type="project" value="TreeGrafter"/>
</dbReference>
<feature type="compositionally biased region" description="Polar residues" evidence="1">
    <location>
        <begin position="1501"/>
        <end position="1512"/>
    </location>
</feature>
<feature type="compositionally biased region" description="Pro residues" evidence="1">
    <location>
        <begin position="1235"/>
        <end position="1252"/>
    </location>
</feature>
<feature type="compositionally biased region" description="Low complexity" evidence="1">
    <location>
        <begin position="1368"/>
        <end position="1385"/>
    </location>
</feature>
<dbReference type="GeneID" id="105305206"/>
<dbReference type="GO" id="GO:0030174">
    <property type="term" value="P:regulation of DNA-templated DNA replication initiation"/>
    <property type="evidence" value="ECO:0007669"/>
    <property type="project" value="TreeGrafter"/>
</dbReference>
<feature type="region of interest" description="Disordered" evidence="1">
    <location>
        <begin position="887"/>
        <end position="913"/>
    </location>
</feature>
<feature type="compositionally biased region" description="Polar residues" evidence="1">
    <location>
        <begin position="820"/>
        <end position="846"/>
    </location>
</feature>
<feature type="region of interest" description="Disordered" evidence="1">
    <location>
        <begin position="1313"/>
        <end position="1607"/>
    </location>
</feature>
<dbReference type="InterPro" id="IPR053920">
    <property type="entry name" value="Treslin_STD"/>
</dbReference>
<evidence type="ECO:0000313" key="5">
    <source>
        <dbReference type="Proteomes" id="UP000515202"/>
    </source>
</evidence>
<evidence type="ECO:0000256" key="1">
    <source>
        <dbReference type="SAM" id="MobiDB-lite"/>
    </source>
</evidence>
<dbReference type="InterPro" id="IPR026153">
    <property type="entry name" value="Treslin"/>
</dbReference>
<dbReference type="GO" id="GO:0006260">
    <property type="term" value="P:DNA replication"/>
    <property type="evidence" value="ECO:0007669"/>
    <property type="project" value="InterPro"/>
</dbReference>
<feature type="region of interest" description="Disordered" evidence="1">
    <location>
        <begin position="820"/>
        <end position="864"/>
    </location>
</feature>
<feature type="region of interest" description="Disordered" evidence="1">
    <location>
        <begin position="934"/>
        <end position="1029"/>
    </location>
</feature>
<feature type="region of interest" description="Disordered" evidence="1">
    <location>
        <begin position="1891"/>
        <end position="1979"/>
    </location>
</feature>
<evidence type="ECO:0000313" key="6">
    <source>
        <dbReference type="RefSeq" id="XP_023378764.1"/>
    </source>
</evidence>
<dbReference type="CTD" id="90381"/>
<dbReference type="RefSeq" id="XP_023378764.1">
    <property type="nucleotide sequence ID" value="XM_023522996.1"/>
</dbReference>
<dbReference type="Pfam" id="PF21855">
    <property type="entry name" value="Treslin_STD"/>
    <property type="match status" value="1"/>
</dbReference>
<feature type="compositionally biased region" description="Basic and acidic residues" evidence="1">
    <location>
        <begin position="599"/>
        <end position="613"/>
    </location>
</feature>
<dbReference type="GO" id="GO:0033314">
    <property type="term" value="P:mitotic DNA replication checkpoint signaling"/>
    <property type="evidence" value="ECO:0007669"/>
    <property type="project" value="InterPro"/>
</dbReference>
<organism evidence="5 6">
    <name type="scientific">Pteropus vampyrus</name>
    <name type="common">Large flying fox</name>
    <dbReference type="NCBI Taxonomy" id="132908"/>
    <lineage>
        <taxon>Eukaryota</taxon>
        <taxon>Metazoa</taxon>
        <taxon>Chordata</taxon>
        <taxon>Craniata</taxon>
        <taxon>Vertebrata</taxon>
        <taxon>Euteleostomi</taxon>
        <taxon>Mammalia</taxon>
        <taxon>Eutheria</taxon>
        <taxon>Laurasiatheria</taxon>
        <taxon>Chiroptera</taxon>
        <taxon>Yinpterochiroptera</taxon>
        <taxon>Pteropodoidea</taxon>
        <taxon>Pteropodidae</taxon>
        <taxon>Pteropodinae</taxon>
        <taxon>Pteropus</taxon>
    </lineage>
</organism>
<accession>A0A6P6BUM7</accession>
<dbReference type="Proteomes" id="UP000515202">
    <property type="component" value="Unplaced"/>
</dbReference>
<reference evidence="6" key="1">
    <citation type="submission" date="2025-08" db="UniProtKB">
        <authorList>
            <consortium name="RefSeq"/>
        </authorList>
    </citation>
    <scope>IDENTIFICATION</scope>
    <source>
        <tissue evidence="6">Kidney</tissue>
    </source>
</reference>
<name>A0A6P6BUM7_PTEVA</name>
<feature type="region of interest" description="Disordered" evidence="1">
    <location>
        <begin position="1995"/>
        <end position="2049"/>
    </location>
</feature>
<evidence type="ECO:0000259" key="3">
    <source>
        <dbReference type="Pfam" id="PF21854"/>
    </source>
</evidence>
<dbReference type="Pfam" id="PF21854">
    <property type="entry name" value="Treslin_N"/>
    <property type="match status" value="1"/>
</dbReference>
<feature type="compositionally biased region" description="Basic residues" evidence="1">
    <location>
        <begin position="940"/>
        <end position="951"/>
    </location>
</feature>
<feature type="compositionally biased region" description="Basic and acidic residues" evidence="1">
    <location>
        <begin position="967"/>
        <end position="976"/>
    </location>
</feature>
<feature type="compositionally biased region" description="Basic residues" evidence="1">
    <location>
        <begin position="2033"/>
        <end position="2049"/>
    </location>
</feature>
<sequence length="2049" mass="222386">MACCRNVMLLLDTAGGTAGQSRVRRSALRLLIYLSCRFGLARVRWAFRFFDSHGARSRPSRVSDFRELGARSWEDFEEELEARLGDGAPGPHLPGPAPRATCTHSALMETLLDYQWDRPEITSPTKPILRRSGRRLVDVESEAKEAETALGGFGNAVFLLAPCPHSQRELLQFVYGCEAQAPRLPTTPKQMMEKLLPKRVQEVLIARKITLYWVDSTERSKLWESPDHLGYWTVYELLYHIGGTILPSETFSQHCIKAGETPLGSDKKLSSEPRFSSWISIMPTDSTLNRLLYNSPEYEASFPRMEGTLFLPVEGKEIQETWPVTLEPLTLHQRHFQKPVRIFLEGTVTQWSLPMSDTLGTDSWMLQGPDESKSTQRTLFQQLLNRLAAEELHLVASVDPGEGWPPISGVISPLSTNTTILTLFHTEEAEFQRHFLQTVVAENSQETASVCFDVKDVVLNQIHSLRKDPTASGPAAPPVPEWAQQELGRTGPWSPAVLERWFLRSALSGASSNLMESFWLLQAALSHKEEPSKTESELTRCLSELYLRKSREESAASNQEDGKKKRGVPRTPVRQKMNTMCRSLKMLNVARLNVKAQKLHPDGSPDATGEKGTQKTAAGRAADRLENRGRSLRSSKPKDFKTEEQLLSYIHENYQKTVAAEETVLYSCARNMISAIKAFLKAKGTQELEVNCLNQVKNNLLKTSKSLRQNIGKKLDKEEKVREYQLQVFLRLEVCLQCPSIQESVCDMEQVVEEVTDLLRMVCLTEDSAYLAKFLEEILGLYVDSIPKTLGSLYHSLGFVVPQQLVGVLPTDCFSDDSMTQESKSPLLSVPPTSSAHRSGSAGTESDQLEELRTRSAKKRRKNALIRHKSIAEISQNLRQIEIPKVTKRATKTENSHPSLQQPPLPGKDTVQGILGPQRTYLCHHRLLTKSVPETPVHKQISRRLLHRQIKGRSSDTGPDIDVVDESPEKGDELSLRRSPRIKQLSLGKTKSVSFYSASQPKSRSVQRVHSFQQDKSDQRDTSPVQSIRSPKSLLFAAVSEKISPLEKGSARIKRPSRSTVDSETPTASETPKKSDWKSPSSSRTTLRGLCHTPQTLLCSPERLHRSPAAATPVKHVLSQSFKDSILHASESPPPEVTLQKGHSLPEAGASLLGKMPKTPERPGSQPPGFVQNSTGPPSVNSSPKSTSSPAVPALSTAQTWRESPAPAGHCLQWSPRAAAKRACGATASAGTPQGPQPPRPQAPGAAPPQPCKDPVLTAPDGPRDPTMTPSPPVSPKEPWLCHAPHTLLCSPERLHRSPAAATPVKHVLSQSFKDSISHASQSPPPEVTLQKGHSLPEAGASLLGKMPKTPDRPGSQPPGFVQNSTGPPSVNSSPESTSSPAVPALSTAQTWRESPDPAGHCLQWSPRAAAKRACGATASAGAPQGPQPPRPQAPGAAPPQPWKDPVLTAPDGPRDPTMTPSPPVSPKEPCNSPLCDISKSPLEKSFTESSPPGQWDGKESQTSSHIATQLSCPAPSTPAKTSQTALSAIVPPPPPSKSGKRHRKTSNPEKSFLECQPHTSAAPRAGVTENADTRKDQKEVNPAPQPSPERHRDPGTGFGSDCHTASPWLVAEDTEYLSLVDGAEDHVSDDLQSDVSPVGGGKGLNMQGTDEPSLTNPGSPLSPPSSGPSSPFSPSCTLQRSAHKRRPQAAVQLESLLASPRLPGAPGSPQTYEMELEMPASGLPKLRIKKVDASSLSEAEPPRRDEGARPGLSTSSGKAETAYMSPPCPRPSHSTPGKGGRQTYICQSCTPTHCPSSTPCPSQTDGGVPWTPSPKHSGKTTPDSIKDWPRRKRAVGCCLGPAAGRAAVATELSGCVSLLQPQGEEPGFGLGIRQTPFLGDFELEGVCQLPDQSPPRDSVTEAEEGFSGAQFGLGSRKRLLSAKGEAERPAKRTCDEQREGVEVPEGEERSPSAGAPRLPATGDDEGFGSGSASPSGCAVRSCLSASGLQALTQSPLLFGGRTPCSRRRDPGDEDVDVFPPLADDSPFSQSFSRRRPISRTYTRKKLIS</sequence>
<dbReference type="PANTHER" id="PTHR21556:SF2">
    <property type="entry name" value="TRESLIN"/>
    <property type="match status" value="1"/>
</dbReference>
<evidence type="ECO:0000259" key="2">
    <source>
        <dbReference type="Pfam" id="PF15292"/>
    </source>
</evidence>
<feature type="compositionally biased region" description="Basic and acidic residues" evidence="1">
    <location>
        <begin position="1925"/>
        <end position="1951"/>
    </location>
</feature>
<feature type="region of interest" description="Disordered" evidence="1">
    <location>
        <begin position="599"/>
        <end position="638"/>
    </location>
</feature>
<feature type="region of interest" description="Disordered" evidence="1">
    <location>
        <begin position="1622"/>
        <end position="1828"/>
    </location>
</feature>
<proteinExistence type="predicted"/>
<gene>
    <name evidence="6" type="primary">TICRR</name>
</gene>
<dbReference type="OrthoDB" id="5812172at2759"/>
<dbReference type="GO" id="GO:0005634">
    <property type="term" value="C:nucleus"/>
    <property type="evidence" value="ECO:0007669"/>
    <property type="project" value="InterPro"/>
</dbReference>
<feature type="compositionally biased region" description="Basic residues" evidence="1">
    <location>
        <begin position="855"/>
        <end position="864"/>
    </location>
</feature>
<feature type="region of interest" description="Disordered" evidence="1">
    <location>
        <begin position="551"/>
        <end position="576"/>
    </location>
</feature>
<dbReference type="PANTHER" id="PTHR21556">
    <property type="entry name" value="TRESLIN"/>
    <property type="match status" value="1"/>
</dbReference>
<dbReference type="GO" id="GO:0003682">
    <property type="term" value="F:chromatin binding"/>
    <property type="evidence" value="ECO:0007669"/>
    <property type="project" value="TreeGrafter"/>
</dbReference>
<dbReference type="InterPro" id="IPR053919">
    <property type="entry name" value="Treslin_N"/>
</dbReference>
<feature type="domain" description="Treslin STD" evidence="4">
    <location>
        <begin position="644"/>
        <end position="797"/>
    </location>
</feature>
<feature type="compositionally biased region" description="Low complexity" evidence="1">
    <location>
        <begin position="1406"/>
        <end position="1425"/>
    </location>
</feature>
<dbReference type="Pfam" id="PF15292">
    <property type="entry name" value="Treslin_M"/>
    <property type="match status" value="1"/>
</dbReference>
<feature type="compositionally biased region" description="Low complexity" evidence="1">
    <location>
        <begin position="1221"/>
        <end position="1234"/>
    </location>
</feature>